<evidence type="ECO:0000256" key="1">
    <source>
        <dbReference type="SAM" id="MobiDB-lite"/>
    </source>
</evidence>
<feature type="region of interest" description="Disordered" evidence="1">
    <location>
        <begin position="287"/>
        <end position="307"/>
    </location>
</feature>
<dbReference type="EMBL" id="JARIHO010000011">
    <property type="protein sequence ID" value="KAJ7353477.1"/>
    <property type="molecule type" value="Genomic_DNA"/>
</dbReference>
<keyword evidence="3" id="KW-1185">Reference proteome</keyword>
<proteinExistence type="predicted"/>
<evidence type="ECO:0000313" key="3">
    <source>
        <dbReference type="Proteomes" id="UP001218218"/>
    </source>
</evidence>
<sequence>MAFTAPLTAEYLQEQLDRNGSFGLDDLKVIFFSLAIRPKLQSVKEALELIDKNTISVDWDFIRGDTIDDTKIVNTLLRDYVQRNLIQVPTLTPLSTPPDTPVKNKMELDNLPNGGAEEEAKPEPKAKKSWYGKIEDYEGTMLWDFVMFDPLVDVALYLPKIICINYATGDDSTMEVHRFNKIGFGPLQRHFPVVPDGFEAPETTFKHHVFIRTVVRSLATRLWPENITFDVFWRLPGFVNSEEFGPIATHYAYEGKTEWQVDKAHTIPVLGPLEACRVMLVYRPRHKQDEEDDEDDELPAVPAPQAPHPPPVVMPLAPIVPAVPAAQLGEDTEAINDATEIWLLSLFSDKPLLTQHIFAHT</sequence>
<organism evidence="2 3">
    <name type="scientific">Mycena albidolilacea</name>
    <dbReference type="NCBI Taxonomy" id="1033008"/>
    <lineage>
        <taxon>Eukaryota</taxon>
        <taxon>Fungi</taxon>
        <taxon>Dikarya</taxon>
        <taxon>Basidiomycota</taxon>
        <taxon>Agaricomycotina</taxon>
        <taxon>Agaricomycetes</taxon>
        <taxon>Agaricomycetidae</taxon>
        <taxon>Agaricales</taxon>
        <taxon>Marasmiineae</taxon>
        <taxon>Mycenaceae</taxon>
        <taxon>Mycena</taxon>
    </lineage>
</organism>
<evidence type="ECO:0000313" key="2">
    <source>
        <dbReference type="EMBL" id="KAJ7353477.1"/>
    </source>
</evidence>
<gene>
    <name evidence="2" type="ORF">DFH08DRAFT_956532</name>
</gene>
<comment type="caution">
    <text evidence="2">The sequence shown here is derived from an EMBL/GenBank/DDBJ whole genome shotgun (WGS) entry which is preliminary data.</text>
</comment>
<dbReference type="AlphaFoldDB" id="A0AAD7AAM1"/>
<protein>
    <submittedName>
        <fullName evidence="2">Uncharacterized protein</fullName>
    </submittedName>
</protein>
<accession>A0AAD7AAM1</accession>
<reference evidence="2" key="1">
    <citation type="submission" date="2023-03" db="EMBL/GenBank/DDBJ databases">
        <title>Massive genome expansion in bonnet fungi (Mycena s.s.) driven by repeated elements and novel gene families across ecological guilds.</title>
        <authorList>
            <consortium name="Lawrence Berkeley National Laboratory"/>
            <person name="Harder C.B."/>
            <person name="Miyauchi S."/>
            <person name="Viragh M."/>
            <person name="Kuo A."/>
            <person name="Thoen E."/>
            <person name="Andreopoulos B."/>
            <person name="Lu D."/>
            <person name="Skrede I."/>
            <person name="Drula E."/>
            <person name="Henrissat B."/>
            <person name="Morin E."/>
            <person name="Kohler A."/>
            <person name="Barry K."/>
            <person name="LaButti K."/>
            <person name="Morin E."/>
            <person name="Salamov A."/>
            <person name="Lipzen A."/>
            <person name="Mereny Z."/>
            <person name="Hegedus B."/>
            <person name="Baldrian P."/>
            <person name="Stursova M."/>
            <person name="Weitz H."/>
            <person name="Taylor A."/>
            <person name="Grigoriev I.V."/>
            <person name="Nagy L.G."/>
            <person name="Martin F."/>
            <person name="Kauserud H."/>
        </authorList>
    </citation>
    <scope>NUCLEOTIDE SEQUENCE</scope>
    <source>
        <strain evidence="2">CBHHK002</strain>
    </source>
</reference>
<dbReference type="Proteomes" id="UP001218218">
    <property type="component" value="Unassembled WGS sequence"/>
</dbReference>
<name>A0AAD7AAM1_9AGAR</name>